<keyword evidence="1" id="KW-1133">Transmembrane helix</keyword>
<dbReference type="RefSeq" id="WP_038371295.1">
    <property type="nucleotide sequence ID" value="NZ_BAAAOW010000003.1"/>
</dbReference>
<proteinExistence type="predicted"/>
<dbReference type="OrthoDB" id="4794264at2"/>
<protein>
    <submittedName>
        <fullName evidence="2">Uncharacterized protein</fullName>
    </submittedName>
</protein>
<feature type="transmembrane region" description="Helical" evidence="1">
    <location>
        <begin position="73"/>
        <end position="97"/>
    </location>
</feature>
<dbReference type="eggNOG" id="ENOG50331E3">
    <property type="taxonomic scope" value="Bacteria"/>
</dbReference>
<sequence>MTSSKPAPEPSASATAYRRALGGLTISLLASWVLMMSPLPYALLAGVTGLVAGVFLVLVAIRGWREGRRTTAVIALVFGLPAVGMMLLSSLTSAIFYQPMVEMQECRQSAITEQARAECEQQAQQSVSGWIGRLVGG</sequence>
<dbReference type="STRING" id="396014.BF93_14195"/>
<evidence type="ECO:0000256" key="1">
    <source>
        <dbReference type="SAM" id="Phobius"/>
    </source>
</evidence>
<dbReference type="HOGENOM" id="CLU_1861355_0_0_11"/>
<dbReference type="AlphaFoldDB" id="Z9JUD5"/>
<reference evidence="2 3" key="1">
    <citation type="submission" date="2014-02" db="EMBL/GenBank/DDBJ databases">
        <title>Genome sequence of Brachybacterium phenoliresistens strain W13A50.</title>
        <authorList>
            <person name="Wang X."/>
        </authorList>
    </citation>
    <scope>NUCLEOTIDE SEQUENCE [LARGE SCALE GENOMIC DNA]</scope>
    <source>
        <strain evidence="2 3">W13A50</strain>
    </source>
</reference>
<comment type="caution">
    <text evidence="2">The sequence shown here is derived from an EMBL/GenBank/DDBJ whole genome shotgun (WGS) entry which is preliminary data.</text>
</comment>
<keyword evidence="3" id="KW-1185">Reference proteome</keyword>
<dbReference type="EMBL" id="JDYK01000004">
    <property type="protein sequence ID" value="EWS81975.1"/>
    <property type="molecule type" value="Genomic_DNA"/>
</dbReference>
<evidence type="ECO:0000313" key="3">
    <source>
        <dbReference type="Proteomes" id="UP000023067"/>
    </source>
</evidence>
<keyword evidence="1" id="KW-0472">Membrane</keyword>
<gene>
    <name evidence="2" type="ORF">BF93_14195</name>
</gene>
<name>Z9JUD5_9MICO</name>
<feature type="transmembrane region" description="Helical" evidence="1">
    <location>
        <begin position="41"/>
        <end position="61"/>
    </location>
</feature>
<evidence type="ECO:0000313" key="2">
    <source>
        <dbReference type="EMBL" id="EWS81975.1"/>
    </source>
</evidence>
<dbReference type="Proteomes" id="UP000023067">
    <property type="component" value="Unassembled WGS sequence"/>
</dbReference>
<organism evidence="2 3">
    <name type="scientific">Brachybacterium phenoliresistens</name>
    <dbReference type="NCBI Taxonomy" id="396014"/>
    <lineage>
        <taxon>Bacteria</taxon>
        <taxon>Bacillati</taxon>
        <taxon>Actinomycetota</taxon>
        <taxon>Actinomycetes</taxon>
        <taxon>Micrococcales</taxon>
        <taxon>Dermabacteraceae</taxon>
        <taxon>Brachybacterium</taxon>
    </lineage>
</organism>
<keyword evidence="1" id="KW-0812">Transmembrane</keyword>
<accession>Z9JUD5</accession>